<keyword evidence="3" id="KW-1185">Reference proteome</keyword>
<dbReference type="EMBL" id="SNWP01000011">
    <property type="protein sequence ID" value="TDO27181.1"/>
    <property type="molecule type" value="Genomic_DNA"/>
</dbReference>
<dbReference type="AlphaFoldDB" id="A0A4R6IXP2"/>
<evidence type="ECO:0000313" key="2">
    <source>
        <dbReference type="EMBL" id="TDO27181.1"/>
    </source>
</evidence>
<keyword evidence="1" id="KW-0732">Signal</keyword>
<dbReference type="Proteomes" id="UP000295741">
    <property type="component" value="Unassembled WGS sequence"/>
</dbReference>
<comment type="caution">
    <text evidence="2">The sequence shown here is derived from an EMBL/GenBank/DDBJ whole genome shotgun (WGS) entry which is preliminary data.</text>
</comment>
<evidence type="ECO:0000313" key="3">
    <source>
        <dbReference type="Proteomes" id="UP000295741"/>
    </source>
</evidence>
<name>A0A4R6IXP2_9BACT</name>
<protein>
    <submittedName>
        <fullName evidence="2">Uncharacterized protein</fullName>
    </submittedName>
</protein>
<proteinExistence type="predicted"/>
<gene>
    <name evidence="2" type="ORF">BC659_2500</name>
</gene>
<organism evidence="2 3">
    <name type="scientific">Sediminibacterium goheungense</name>
    <dbReference type="NCBI Taxonomy" id="1086393"/>
    <lineage>
        <taxon>Bacteria</taxon>
        <taxon>Pseudomonadati</taxon>
        <taxon>Bacteroidota</taxon>
        <taxon>Chitinophagia</taxon>
        <taxon>Chitinophagales</taxon>
        <taxon>Chitinophagaceae</taxon>
        <taxon>Sediminibacterium</taxon>
    </lineage>
</organism>
<evidence type="ECO:0000256" key="1">
    <source>
        <dbReference type="SAM" id="SignalP"/>
    </source>
</evidence>
<sequence length="275" mass="32721">MVLSCILICTFFITQLTAQETDVTIIGVIHTANKVRNTELLLEILKKEKPDVLLSETDTVSGYFTDRFTMVTPPSWYITARKLGLAKKMPPEMDMLYRYQAFNPNVIIHPFDHTIINRKKFVHNQETFEQQWTTDLNKAYDRNEIPDNLAPQHKIFISYNNYLYNLYEEDYMTINRPVVTDSLRKLMQIEYEHVSSLMKIVPRLKKYGSQFMDQHTYWKTRNEIMSQNILDFISMYKGRKIIVLTGILHKYYLEDLLSKYQTNKEFKLNNLTKDR</sequence>
<feature type="signal peptide" evidence="1">
    <location>
        <begin position="1"/>
        <end position="18"/>
    </location>
</feature>
<reference evidence="2 3" key="1">
    <citation type="submission" date="2019-03" db="EMBL/GenBank/DDBJ databases">
        <title>Genomic Encyclopedia of Archaeal and Bacterial Type Strains, Phase II (KMG-II): from individual species to whole genera.</title>
        <authorList>
            <person name="Goeker M."/>
        </authorList>
    </citation>
    <scope>NUCLEOTIDE SEQUENCE [LARGE SCALE GENOMIC DNA]</scope>
    <source>
        <strain evidence="2 3">DSM 28323</strain>
    </source>
</reference>
<accession>A0A4R6IXP2</accession>
<feature type="chain" id="PRO_5020229132" evidence="1">
    <location>
        <begin position="19"/>
        <end position="275"/>
    </location>
</feature>